<dbReference type="Gene3D" id="2.60.390.10">
    <property type="entry name" value="Beta-galactosidase, domain 3"/>
    <property type="match status" value="1"/>
</dbReference>
<evidence type="ECO:0000313" key="12">
    <source>
        <dbReference type="Proteomes" id="UP001301769"/>
    </source>
</evidence>
<keyword evidence="5 11" id="KW-0378">Hydrolase</keyword>
<evidence type="ECO:0000259" key="10">
    <source>
        <dbReference type="SMART" id="SM01029"/>
    </source>
</evidence>
<feature type="signal peptide" evidence="9">
    <location>
        <begin position="1"/>
        <end position="16"/>
    </location>
</feature>
<comment type="catalytic activity">
    <reaction evidence="1">
        <text>Hydrolysis of terminal non-reducing beta-D-galactose residues in beta-D-galactosides.</text>
        <dbReference type="EC" id="3.2.1.23"/>
    </reaction>
</comment>
<dbReference type="InterPro" id="IPR001944">
    <property type="entry name" value="Glycoside_Hdrlase_35"/>
</dbReference>
<keyword evidence="4 9" id="KW-0732">Signal</keyword>
<protein>
    <recommendedName>
        <fullName evidence="3">beta-galactosidase</fullName>
        <ecNumber evidence="3">3.2.1.23</ecNumber>
    </recommendedName>
</protein>
<evidence type="ECO:0000256" key="7">
    <source>
        <dbReference type="ARBA" id="ARBA00023295"/>
    </source>
</evidence>
<evidence type="ECO:0000256" key="6">
    <source>
        <dbReference type="ARBA" id="ARBA00023180"/>
    </source>
</evidence>
<feature type="chain" id="PRO_5043011826" description="beta-galactosidase" evidence="9">
    <location>
        <begin position="17"/>
        <end position="1048"/>
    </location>
</feature>
<evidence type="ECO:0000256" key="3">
    <source>
        <dbReference type="ARBA" id="ARBA00012756"/>
    </source>
</evidence>
<dbReference type="Gene3D" id="2.60.120.260">
    <property type="entry name" value="Galactose-binding domain-like"/>
    <property type="match status" value="2"/>
</dbReference>
<feature type="domain" description="Beta-galactosidase" evidence="10">
    <location>
        <begin position="402"/>
        <end position="591"/>
    </location>
</feature>
<comment type="similarity">
    <text evidence="2 8">Belongs to the glycosyl hydrolase 35 family.</text>
</comment>
<dbReference type="Pfam" id="PF01301">
    <property type="entry name" value="Glyco_hydro_35"/>
    <property type="match status" value="1"/>
</dbReference>
<evidence type="ECO:0000313" key="11">
    <source>
        <dbReference type="EMBL" id="KAK4214137.1"/>
    </source>
</evidence>
<sequence>MVSMMKILGLIPGAVAAIGVAAQGEQTSQWPLHDNGLNKVVEWDHYSYFVNGERLFVFSGEFHYWRYPVPELWRDLLEQIKAAGFNTFSIYNHWGYHNPSEGVLDFDTGAHNFTSIMTLAKEIGLYLIIRPGPYVNAEANAGGYPLWLTTGEYGNLRTDDPKYTAAWKPYWKRVSEIVKPHLITNGGNVIMFQIENEFGGQWTNIAKRTLDTPKANYMQLLQDTSRENGIDVPLSHNSPNMFGYSWSKDFSNATGNVDVVGVDSYPSCWSCNLSECTGTNGEYVAYQVAEYYTYFTKQSPTQPNFMPEFQGGSYNPWGGPEGGCPGDIGPDFANMFYRNLIYQRVTAISLYMVFGGTNWGWLAAPVVATSYDYSSPISETRAIGNKYYETKLLTLFTRAAKDLAKTDRVGNGTGYTDNPAITTAELRNPDTNSAFYVTMHAHSPSDTLELFTLKVNTSEGPLTIPQYGSKIAINGHQSKIIVTDYKLQGNRTLLYSTAEILTHAVMDGKDVIVMWVPREETGEFTVTNTGGLAFGIGSPLETQLPPATVKRWRGVNNATVAWTPTGPGMTVAYLGDGTRFILIDRETAYRTWAPTIGNNPLAPLNETVIVQGPYLVRSAAINYENKTIMLTGDIETGGRMLVVAPKGIQSVLWNGRSATRFYSDFQIMDTFVESSAKPSEFKLPALGPWKHHDTLPEIGADYVVSNETWVSATKTTTPNRIKPAPNNPVLFVDEYAIHVGNHIFRASFPTSSTPPAGIFLDLTGGNAFGYSVWLNSKYLGSYLGLSYSGSGASTFLFPNATLHPTNSSQENVLVVVMDNSGHELREGATDPRGIYNATLLGPSGKGYRFSSWKIAGTAGSALGTRNLDPIRGPLNEGGLYAERVGMHLPGYPDDRPGWATLDSAAGSTTTKLVVSSPGIRVFRTVVPLHVPSELDVSISFRFSVDKAVSGGDQVRVLLFVNGYQYGRYNPHIGNQVTFPVPPGILNYDGENTVVVTVWNQREKEGDAVEVGVDWAVEYAHETRGSGYDVKTIGKGLRSGWTKERERFA</sequence>
<dbReference type="Proteomes" id="UP001301769">
    <property type="component" value="Unassembled WGS sequence"/>
</dbReference>
<reference evidence="11" key="1">
    <citation type="journal article" date="2023" name="Mol. Phylogenet. Evol.">
        <title>Genome-scale phylogeny and comparative genomics of the fungal order Sordariales.</title>
        <authorList>
            <person name="Hensen N."/>
            <person name="Bonometti L."/>
            <person name="Westerberg I."/>
            <person name="Brannstrom I.O."/>
            <person name="Guillou S."/>
            <person name="Cros-Aarteil S."/>
            <person name="Calhoun S."/>
            <person name="Haridas S."/>
            <person name="Kuo A."/>
            <person name="Mondo S."/>
            <person name="Pangilinan J."/>
            <person name="Riley R."/>
            <person name="LaButti K."/>
            <person name="Andreopoulos B."/>
            <person name="Lipzen A."/>
            <person name="Chen C."/>
            <person name="Yan M."/>
            <person name="Daum C."/>
            <person name="Ng V."/>
            <person name="Clum A."/>
            <person name="Steindorff A."/>
            <person name="Ohm R.A."/>
            <person name="Martin F."/>
            <person name="Silar P."/>
            <person name="Natvig D.O."/>
            <person name="Lalanne C."/>
            <person name="Gautier V."/>
            <person name="Ament-Velasquez S.L."/>
            <person name="Kruys A."/>
            <person name="Hutchinson M.I."/>
            <person name="Powell A.J."/>
            <person name="Barry K."/>
            <person name="Miller A.N."/>
            <person name="Grigoriev I.V."/>
            <person name="Debuchy R."/>
            <person name="Gladieux P."/>
            <person name="Hiltunen Thoren M."/>
            <person name="Johannesson H."/>
        </authorList>
    </citation>
    <scope>NUCLEOTIDE SEQUENCE</scope>
    <source>
        <strain evidence="11">PSN293</strain>
    </source>
</reference>
<evidence type="ECO:0000256" key="4">
    <source>
        <dbReference type="ARBA" id="ARBA00022729"/>
    </source>
</evidence>
<dbReference type="InterPro" id="IPR031330">
    <property type="entry name" value="Gly_Hdrlase_35_cat"/>
</dbReference>
<evidence type="ECO:0000256" key="8">
    <source>
        <dbReference type="RuleBase" id="RU003679"/>
    </source>
</evidence>
<dbReference type="InterPro" id="IPR017853">
    <property type="entry name" value="GH"/>
</dbReference>
<dbReference type="Pfam" id="PF13364">
    <property type="entry name" value="BetaGal_ABD2"/>
    <property type="match status" value="2"/>
</dbReference>
<dbReference type="AlphaFoldDB" id="A0AAN6YDM3"/>
<dbReference type="GO" id="GO:0005975">
    <property type="term" value="P:carbohydrate metabolic process"/>
    <property type="evidence" value="ECO:0007669"/>
    <property type="project" value="InterPro"/>
</dbReference>
<dbReference type="SUPFAM" id="SSF51011">
    <property type="entry name" value="Glycosyl hydrolase domain"/>
    <property type="match status" value="1"/>
</dbReference>
<name>A0AAN6YDM3_9PEZI</name>
<dbReference type="EMBL" id="MU858098">
    <property type="protein sequence ID" value="KAK4214137.1"/>
    <property type="molecule type" value="Genomic_DNA"/>
</dbReference>
<dbReference type="SUPFAM" id="SSF51445">
    <property type="entry name" value="(Trans)glycosidases"/>
    <property type="match status" value="1"/>
</dbReference>
<evidence type="ECO:0000256" key="1">
    <source>
        <dbReference type="ARBA" id="ARBA00001412"/>
    </source>
</evidence>
<dbReference type="FunFam" id="3.20.20.80:FF:000040">
    <property type="entry name" value="Beta-galactosidase A"/>
    <property type="match status" value="1"/>
</dbReference>
<keyword evidence="7" id="KW-0326">Glycosidase</keyword>
<keyword evidence="6" id="KW-0325">Glycoprotein</keyword>
<proteinExistence type="inferred from homology"/>
<reference evidence="11" key="2">
    <citation type="submission" date="2023-05" db="EMBL/GenBank/DDBJ databases">
        <authorList>
            <consortium name="Lawrence Berkeley National Laboratory"/>
            <person name="Steindorff A."/>
            <person name="Hensen N."/>
            <person name="Bonometti L."/>
            <person name="Westerberg I."/>
            <person name="Brannstrom I.O."/>
            <person name="Guillou S."/>
            <person name="Cros-Aarteil S."/>
            <person name="Calhoun S."/>
            <person name="Haridas S."/>
            <person name="Kuo A."/>
            <person name="Mondo S."/>
            <person name="Pangilinan J."/>
            <person name="Riley R."/>
            <person name="Labutti K."/>
            <person name="Andreopoulos B."/>
            <person name="Lipzen A."/>
            <person name="Chen C."/>
            <person name="Yanf M."/>
            <person name="Daum C."/>
            <person name="Ng V."/>
            <person name="Clum A."/>
            <person name="Ohm R."/>
            <person name="Martin F."/>
            <person name="Silar P."/>
            <person name="Natvig D."/>
            <person name="Lalanne C."/>
            <person name="Gautier V."/>
            <person name="Ament-Velasquez S.L."/>
            <person name="Kruys A."/>
            <person name="Hutchinson M.I."/>
            <person name="Powell A.J."/>
            <person name="Barry K."/>
            <person name="Miller A.N."/>
            <person name="Grigoriev I.V."/>
            <person name="Debuchy R."/>
            <person name="Gladieux P."/>
            <person name="Thoren M.H."/>
            <person name="Johannesson H."/>
        </authorList>
    </citation>
    <scope>NUCLEOTIDE SEQUENCE</scope>
    <source>
        <strain evidence="11">PSN293</strain>
    </source>
</reference>
<comment type="caution">
    <text evidence="11">The sequence shown here is derived from an EMBL/GenBank/DDBJ whole genome shotgun (WGS) entry which is preliminary data.</text>
</comment>
<evidence type="ECO:0000256" key="5">
    <source>
        <dbReference type="ARBA" id="ARBA00022801"/>
    </source>
</evidence>
<gene>
    <name evidence="11" type="ORF">QBC37DRAFT_158941</name>
</gene>
<dbReference type="Gene3D" id="2.102.20.10">
    <property type="entry name" value="Beta-galactosidase, domain 2"/>
    <property type="match status" value="1"/>
</dbReference>
<dbReference type="InterPro" id="IPR025300">
    <property type="entry name" value="BetaGal_jelly_roll_dom"/>
</dbReference>
<accession>A0AAN6YDM3</accession>
<organism evidence="11 12">
    <name type="scientific">Rhypophila decipiens</name>
    <dbReference type="NCBI Taxonomy" id="261697"/>
    <lineage>
        <taxon>Eukaryota</taxon>
        <taxon>Fungi</taxon>
        <taxon>Dikarya</taxon>
        <taxon>Ascomycota</taxon>
        <taxon>Pezizomycotina</taxon>
        <taxon>Sordariomycetes</taxon>
        <taxon>Sordariomycetidae</taxon>
        <taxon>Sordariales</taxon>
        <taxon>Naviculisporaceae</taxon>
        <taxon>Rhypophila</taxon>
    </lineage>
</organism>
<dbReference type="SUPFAM" id="SSF117100">
    <property type="entry name" value="Beta-galactosidase LacA, domain 3"/>
    <property type="match status" value="1"/>
</dbReference>
<dbReference type="EC" id="3.2.1.23" evidence="3"/>
<evidence type="ECO:0000256" key="2">
    <source>
        <dbReference type="ARBA" id="ARBA00009809"/>
    </source>
</evidence>
<dbReference type="InterPro" id="IPR037110">
    <property type="entry name" value="Betagal_dom2_sf"/>
</dbReference>
<dbReference type="SMART" id="SM01029">
    <property type="entry name" value="BetaGal_dom2"/>
    <property type="match status" value="1"/>
</dbReference>
<dbReference type="GO" id="GO:0004565">
    <property type="term" value="F:beta-galactosidase activity"/>
    <property type="evidence" value="ECO:0007669"/>
    <property type="project" value="UniProtKB-EC"/>
</dbReference>
<dbReference type="Gene3D" id="3.20.20.80">
    <property type="entry name" value="Glycosidases"/>
    <property type="match status" value="1"/>
</dbReference>
<dbReference type="Pfam" id="PF13363">
    <property type="entry name" value="BetaGal_dom3"/>
    <property type="match status" value="1"/>
</dbReference>
<dbReference type="InterPro" id="IPR018954">
    <property type="entry name" value="Betagal_dom2"/>
</dbReference>
<dbReference type="InterPro" id="IPR025972">
    <property type="entry name" value="BetaGal_dom3"/>
</dbReference>
<dbReference type="SUPFAM" id="SSF49785">
    <property type="entry name" value="Galactose-binding domain-like"/>
    <property type="match status" value="2"/>
</dbReference>
<dbReference type="InterPro" id="IPR008979">
    <property type="entry name" value="Galactose-bd-like_sf"/>
</dbReference>
<dbReference type="InterPro" id="IPR036833">
    <property type="entry name" value="BetaGal_dom3_sf"/>
</dbReference>
<keyword evidence="12" id="KW-1185">Reference proteome</keyword>
<dbReference type="Pfam" id="PF10435">
    <property type="entry name" value="BetaGal_dom2"/>
    <property type="match status" value="1"/>
</dbReference>
<dbReference type="PRINTS" id="PR00742">
    <property type="entry name" value="GLHYDRLASE35"/>
</dbReference>
<dbReference type="PANTHER" id="PTHR23421">
    <property type="entry name" value="BETA-GALACTOSIDASE RELATED"/>
    <property type="match status" value="1"/>
</dbReference>
<evidence type="ECO:0000256" key="9">
    <source>
        <dbReference type="SAM" id="SignalP"/>
    </source>
</evidence>